<dbReference type="EMBL" id="UINC01148085">
    <property type="protein sequence ID" value="SVD39766.1"/>
    <property type="molecule type" value="Genomic_DNA"/>
</dbReference>
<reference evidence="1" key="1">
    <citation type="submission" date="2018-05" db="EMBL/GenBank/DDBJ databases">
        <authorList>
            <person name="Lanie J.A."/>
            <person name="Ng W.-L."/>
            <person name="Kazmierczak K.M."/>
            <person name="Andrzejewski T.M."/>
            <person name="Davidsen T.M."/>
            <person name="Wayne K.J."/>
            <person name="Tettelin H."/>
            <person name="Glass J.I."/>
            <person name="Rusch D."/>
            <person name="Podicherti R."/>
            <person name="Tsui H.-C.T."/>
            <person name="Winkler M.E."/>
        </authorList>
    </citation>
    <scope>NUCLEOTIDE SEQUENCE</scope>
</reference>
<protein>
    <submittedName>
        <fullName evidence="1">Uncharacterized protein</fullName>
    </submittedName>
</protein>
<dbReference type="AlphaFoldDB" id="A0A382UZQ6"/>
<sequence length="60" mass="6733">MKVLVLSANRHYDLLCGIKRKEFLINTKIKGLNCGLDHPKQFSMGIVFLHDGLPPAKLLS</sequence>
<name>A0A382UZQ6_9ZZZZ</name>
<gene>
    <name evidence="1" type="ORF">METZ01_LOCUS392620</name>
</gene>
<proteinExistence type="predicted"/>
<accession>A0A382UZQ6</accession>
<evidence type="ECO:0000313" key="1">
    <source>
        <dbReference type="EMBL" id="SVD39766.1"/>
    </source>
</evidence>
<organism evidence="1">
    <name type="scientific">marine metagenome</name>
    <dbReference type="NCBI Taxonomy" id="408172"/>
    <lineage>
        <taxon>unclassified sequences</taxon>
        <taxon>metagenomes</taxon>
        <taxon>ecological metagenomes</taxon>
    </lineage>
</organism>